<gene>
    <name evidence="2" type="ORF">ACFQ3W_02610</name>
</gene>
<comment type="caution">
    <text evidence="2">The sequence shown here is derived from an EMBL/GenBank/DDBJ whole genome shotgun (WGS) entry which is preliminary data.</text>
</comment>
<evidence type="ECO:0000259" key="1">
    <source>
        <dbReference type="PROSITE" id="PS50113"/>
    </source>
</evidence>
<dbReference type="PROSITE" id="PS50113">
    <property type="entry name" value="PAC"/>
    <property type="match status" value="1"/>
</dbReference>
<dbReference type="InterPro" id="IPR000700">
    <property type="entry name" value="PAS-assoc_C"/>
</dbReference>
<dbReference type="InterPro" id="IPR000014">
    <property type="entry name" value="PAS"/>
</dbReference>
<dbReference type="CDD" id="cd00130">
    <property type="entry name" value="PAS"/>
    <property type="match status" value="1"/>
</dbReference>
<keyword evidence="3" id="KW-1185">Reference proteome</keyword>
<name>A0ABW3RST0_9BACL</name>
<dbReference type="SUPFAM" id="SSF55785">
    <property type="entry name" value="PYP-like sensor domain (PAS domain)"/>
    <property type="match status" value="1"/>
</dbReference>
<organism evidence="2 3">
    <name type="scientific">Paenibacillus puldeungensis</name>
    <dbReference type="NCBI Taxonomy" id="696536"/>
    <lineage>
        <taxon>Bacteria</taxon>
        <taxon>Bacillati</taxon>
        <taxon>Bacillota</taxon>
        <taxon>Bacilli</taxon>
        <taxon>Bacillales</taxon>
        <taxon>Paenibacillaceae</taxon>
        <taxon>Paenibacillus</taxon>
    </lineage>
</organism>
<dbReference type="RefSeq" id="WP_379316279.1">
    <property type="nucleotide sequence ID" value="NZ_JBHTLM010000001.1"/>
</dbReference>
<dbReference type="Pfam" id="PF08448">
    <property type="entry name" value="PAS_4"/>
    <property type="match status" value="1"/>
</dbReference>
<dbReference type="InterPro" id="IPR035965">
    <property type="entry name" value="PAS-like_dom_sf"/>
</dbReference>
<evidence type="ECO:0000313" key="3">
    <source>
        <dbReference type="Proteomes" id="UP001597262"/>
    </source>
</evidence>
<dbReference type="Proteomes" id="UP001597262">
    <property type="component" value="Unassembled WGS sequence"/>
</dbReference>
<accession>A0ABW3RST0</accession>
<dbReference type="EMBL" id="JBHTLM010000001">
    <property type="protein sequence ID" value="MFD1175200.1"/>
    <property type="molecule type" value="Genomic_DNA"/>
</dbReference>
<dbReference type="Gene3D" id="3.30.450.20">
    <property type="entry name" value="PAS domain"/>
    <property type="match status" value="1"/>
</dbReference>
<feature type="domain" description="PAC" evidence="1">
    <location>
        <begin position="87"/>
        <end position="138"/>
    </location>
</feature>
<dbReference type="InterPro" id="IPR013656">
    <property type="entry name" value="PAS_4"/>
</dbReference>
<protein>
    <submittedName>
        <fullName evidence="2">PAS domain-containing protein</fullName>
    </submittedName>
</protein>
<sequence length="208" mass="23273">MKEISLWKEAFDSLQSSVAIIVPDGTIAAVNHSWATKTFEYGHNPLWDEPGANFIEYLDSLAANGSNNAQQFLEQFGSMLLGNNDSYATEFHIHSPQGVRWFLAEITPIFLNTGTVGGIVLVYTDITCYKEKEAHLEHSLSQISLAGELLPICAVCKSIKDENNKWNSPEAYLKKQTRAEFTHDICPKCIRVLYPKYSAILDHSEGCE</sequence>
<proteinExistence type="predicted"/>
<reference evidence="3" key="1">
    <citation type="journal article" date="2019" name="Int. J. Syst. Evol. Microbiol.">
        <title>The Global Catalogue of Microorganisms (GCM) 10K type strain sequencing project: providing services to taxonomists for standard genome sequencing and annotation.</title>
        <authorList>
            <consortium name="The Broad Institute Genomics Platform"/>
            <consortium name="The Broad Institute Genome Sequencing Center for Infectious Disease"/>
            <person name="Wu L."/>
            <person name="Ma J."/>
        </authorList>
    </citation>
    <scope>NUCLEOTIDE SEQUENCE [LARGE SCALE GENOMIC DNA]</scope>
    <source>
        <strain evidence="3">CCUG 59189</strain>
    </source>
</reference>
<evidence type="ECO:0000313" key="2">
    <source>
        <dbReference type="EMBL" id="MFD1175200.1"/>
    </source>
</evidence>